<keyword evidence="2" id="KW-0418">Kinase</keyword>
<reference evidence="3" key="1">
    <citation type="submission" date="2017-02" db="EMBL/GenBank/DDBJ databases">
        <authorList>
            <person name="Varghese N."/>
            <person name="Submissions S."/>
        </authorList>
    </citation>
    <scope>NUCLEOTIDE SEQUENCE [LARGE SCALE GENOMIC DNA]</scope>
    <source>
        <strain evidence="3">ATCC 25662</strain>
    </source>
</reference>
<dbReference type="GO" id="GO:0005829">
    <property type="term" value="C:cytosol"/>
    <property type="evidence" value="ECO:0007669"/>
    <property type="project" value="TreeGrafter"/>
</dbReference>
<dbReference type="GO" id="GO:0016301">
    <property type="term" value="F:kinase activity"/>
    <property type="evidence" value="ECO:0007669"/>
    <property type="project" value="UniProtKB-KW"/>
</dbReference>
<dbReference type="OrthoDB" id="667966at2"/>
<dbReference type="SUPFAM" id="SSF46785">
    <property type="entry name" value="Winged helix' DNA-binding domain"/>
    <property type="match status" value="1"/>
</dbReference>
<name>A0A1T4K3N3_9FIRM</name>
<accession>A0A1T4K3N3</accession>
<dbReference type="STRING" id="118967.SAMN02745191_0284"/>
<feature type="domain" description="Cyclic nucleotide-binding" evidence="1">
    <location>
        <begin position="13"/>
        <end position="111"/>
    </location>
</feature>
<dbReference type="Pfam" id="PF00027">
    <property type="entry name" value="cNMP_binding"/>
    <property type="match status" value="1"/>
</dbReference>
<dbReference type="InterPro" id="IPR000595">
    <property type="entry name" value="cNMP-bd_dom"/>
</dbReference>
<keyword evidence="3" id="KW-1185">Reference proteome</keyword>
<dbReference type="EMBL" id="FUWY01000001">
    <property type="protein sequence ID" value="SJZ37046.1"/>
    <property type="molecule type" value="Genomic_DNA"/>
</dbReference>
<dbReference type="AlphaFoldDB" id="A0A1T4K3N3"/>
<gene>
    <name evidence="2" type="ORF">SAMN02745191_0284</name>
</gene>
<organism evidence="2 3">
    <name type="scientific">Anaerorhabdus furcosa</name>
    <dbReference type="NCBI Taxonomy" id="118967"/>
    <lineage>
        <taxon>Bacteria</taxon>
        <taxon>Bacillati</taxon>
        <taxon>Bacillota</taxon>
        <taxon>Erysipelotrichia</taxon>
        <taxon>Erysipelotrichales</taxon>
        <taxon>Erysipelotrichaceae</taxon>
        <taxon>Anaerorhabdus</taxon>
    </lineage>
</organism>
<dbReference type="CDD" id="cd00038">
    <property type="entry name" value="CAP_ED"/>
    <property type="match status" value="1"/>
</dbReference>
<dbReference type="PANTHER" id="PTHR24567">
    <property type="entry name" value="CRP FAMILY TRANSCRIPTIONAL REGULATORY PROTEIN"/>
    <property type="match status" value="1"/>
</dbReference>
<dbReference type="InterPro" id="IPR018490">
    <property type="entry name" value="cNMP-bd_dom_sf"/>
</dbReference>
<evidence type="ECO:0000313" key="2">
    <source>
        <dbReference type="EMBL" id="SJZ37046.1"/>
    </source>
</evidence>
<protein>
    <submittedName>
        <fullName evidence="2">cAMP-binding domain of CRP or a regulatory subunit of cAMP-dependent protein kinases</fullName>
    </submittedName>
</protein>
<dbReference type="InterPro" id="IPR050397">
    <property type="entry name" value="Env_Response_Regulators"/>
</dbReference>
<dbReference type="InterPro" id="IPR014710">
    <property type="entry name" value="RmlC-like_jellyroll"/>
</dbReference>
<proteinExistence type="predicted"/>
<keyword evidence="2" id="KW-0808">Transferase</keyword>
<dbReference type="SUPFAM" id="SSF51206">
    <property type="entry name" value="cAMP-binding domain-like"/>
    <property type="match status" value="1"/>
</dbReference>
<dbReference type="Proteomes" id="UP000243297">
    <property type="component" value="Unassembled WGS sequence"/>
</dbReference>
<evidence type="ECO:0000259" key="1">
    <source>
        <dbReference type="PROSITE" id="PS50042"/>
    </source>
</evidence>
<dbReference type="Gene3D" id="2.60.120.10">
    <property type="entry name" value="Jelly Rolls"/>
    <property type="match status" value="1"/>
</dbReference>
<dbReference type="PANTHER" id="PTHR24567:SF58">
    <property type="entry name" value="CYCLIC AMP-BINDING REGULATORY PROTEIN"/>
    <property type="match status" value="1"/>
</dbReference>
<sequence>MMITKELHLKIKLLKNFDYEDLSKVLSSLHVIEKQYKKNKIILNEGQTIRDIGIILTGSVQVYNCDFFGNKSILTELEEGDTFGEVYALSDKIPIPLVVLATENTTVLYINVNELFDSNTNPLKQEFIKYLLKEFTSKNLLLSKKIEHLSKRSIREKLYSYLSSEAIKNKNSIFKIPFNRQELADYLSIDRSACSNELSKMKQECILDFHKNEFILFKEI</sequence>
<dbReference type="GO" id="GO:0003700">
    <property type="term" value="F:DNA-binding transcription factor activity"/>
    <property type="evidence" value="ECO:0007669"/>
    <property type="project" value="TreeGrafter"/>
</dbReference>
<dbReference type="PROSITE" id="PS50042">
    <property type="entry name" value="CNMP_BINDING_3"/>
    <property type="match status" value="1"/>
</dbReference>
<evidence type="ECO:0000313" key="3">
    <source>
        <dbReference type="Proteomes" id="UP000243297"/>
    </source>
</evidence>
<dbReference type="InterPro" id="IPR036390">
    <property type="entry name" value="WH_DNA-bd_sf"/>
</dbReference>
<dbReference type="RefSeq" id="WP_159443677.1">
    <property type="nucleotide sequence ID" value="NZ_FUWY01000001.1"/>
</dbReference>